<comment type="caution">
    <text evidence="1">The sequence shown here is derived from an EMBL/GenBank/DDBJ whole genome shotgun (WGS) entry which is preliminary data.</text>
</comment>
<name>A0A7X5ASH8_9GAMM</name>
<evidence type="ECO:0000313" key="2">
    <source>
        <dbReference type="Proteomes" id="UP000465712"/>
    </source>
</evidence>
<evidence type="ECO:0000313" key="1">
    <source>
        <dbReference type="EMBL" id="NAW66244.1"/>
    </source>
</evidence>
<proteinExistence type="predicted"/>
<dbReference type="Proteomes" id="UP000465712">
    <property type="component" value="Unassembled WGS sequence"/>
</dbReference>
<dbReference type="NCBIfam" id="TIGR02444">
    <property type="entry name" value="TIGR02444 family protein"/>
    <property type="match status" value="1"/>
</dbReference>
<gene>
    <name evidence="1" type="ORF">CAG72_13545</name>
</gene>
<protein>
    <submittedName>
        <fullName evidence="1">TIGR02444 family protein</fullName>
    </submittedName>
</protein>
<dbReference type="RefSeq" id="WP_161445573.1">
    <property type="nucleotide sequence ID" value="NZ_WXWV01000025.1"/>
</dbReference>
<dbReference type="EMBL" id="WXWW01000204">
    <property type="protein sequence ID" value="NAW66244.1"/>
    <property type="molecule type" value="Genomic_DNA"/>
</dbReference>
<dbReference type="Pfam" id="PF09523">
    <property type="entry name" value="DUF2390"/>
    <property type="match status" value="1"/>
</dbReference>
<reference evidence="1 2" key="1">
    <citation type="submission" date="2017-05" db="EMBL/GenBank/DDBJ databases">
        <title>High clonality and local adaptation shapes Vibrionaceae linages within an endangered oasis.</title>
        <authorList>
            <person name="Vazquez-Rosas-Landa M."/>
        </authorList>
    </citation>
    <scope>NUCLEOTIDE SEQUENCE [LARGE SCALE GENOMIC DNA]</scope>
    <source>
        <strain evidence="1 2">P46_P4S1P180</strain>
    </source>
</reference>
<dbReference type="InterPro" id="IPR012659">
    <property type="entry name" value="CHP02444"/>
</dbReference>
<sequence>MSNSEHTTRQPFQPDQFWRFCLQHYSLGGVSQACLQLQDDFRGNVNLALLLLWLDSQQYPLSETEIRQLDKALAASDSQLKAYRQLRRALKPQLDQPGYQQMLDFELLLEQSQQQDLIRCLNHQAQQARAALPPPADNLAQYCQHLNAANLTAAIRG</sequence>
<organism evidence="1 2">
    <name type="scientific">Photobacterium halotolerans</name>
    <dbReference type="NCBI Taxonomy" id="265726"/>
    <lineage>
        <taxon>Bacteria</taxon>
        <taxon>Pseudomonadati</taxon>
        <taxon>Pseudomonadota</taxon>
        <taxon>Gammaproteobacteria</taxon>
        <taxon>Vibrionales</taxon>
        <taxon>Vibrionaceae</taxon>
        <taxon>Photobacterium</taxon>
    </lineage>
</organism>
<dbReference type="AlphaFoldDB" id="A0A7X5ASH8"/>
<accession>A0A7X5ASH8</accession>